<reference evidence="3" key="1">
    <citation type="submission" date="2023-03" db="EMBL/GenBank/DDBJ databases">
        <title>Mating type loci evolution in Malassezia.</title>
        <authorList>
            <person name="Coelho M.A."/>
        </authorList>
    </citation>
    <scope>NUCLEOTIDE SEQUENCE</scope>
    <source>
        <strain evidence="3">CBS 9557</strain>
    </source>
</reference>
<dbReference type="SUPFAM" id="SSF55816">
    <property type="entry name" value="5'-nucleotidase (syn. UDP-sugar hydrolase), C-terminal domain"/>
    <property type="match status" value="1"/>
</dbReference>
<dbReference type="InterPro" id="IPR014485">
    <property type="entry name" value="Pesterase_C1039"/>
</dbReference>
<dbReference type="GO" id="GO:0005576">
    <property type="term" value="C:extracellular region"/>
    <property type="evidence" value="ECO:0007669"/>
    <property type="project" value="UniProtKB-ARBA"/>
</dbReference>
<evidence type="ECO:0000313" key="4">
    <source>
        <dbReference type="Proteomes" id="UP001213623"/>
    </source>
</evidence>
<gene>
    <name evidence="3" type="ORF">MNAN1_003176</name>
</gene>
<protein>
    <recommendedName>
        <fullName evidence="2">Putative 5'-nucleotidase C-terminal domain-containing protein</fullName>
    </recommendedName>
</protein>
<evidence type="ECO:0000259" key="2">
    <source>
        <dbReference type="Pfam" id="PF21953"/>
    </source>
</evidence>
<dbReference type="PANTHER" id="PTHR11575:SF22">
    <property type="entry name" value="ADL392WP"/>
    <property type="match status" value="1"/>
</dbReference>
<dbReference type="SUPFAM" id="SSF56300">
    <property type="entry name" value="Metallo-dependent phosphatases"/>
    <property type="match status" value="1"/>
</dbReference>
<dbReference type="AlphaFoldDB" id="A0AAF0ELD6"/>
<proteinExistence type="predicted"/>
<feature type="chain" id="PRO_5042224716" description="Putative 5'-nucleotidase C-terminal domain-containing protein" evidence="1">
    <location>
        <begin position="21"/>
        <end position="699"/>
    </location>
</feature>
<keyword evidence="1" id="KW-0732">Signal</keyword>
<dbReference type="InterPro" id="IPR036907">
    <property type="entry name" value="5'-Nucleotdase_C_sf"/>
</dbReference>
<feature type="signal peptide" evidence="1">
    <location>
        <begin position="1"/>
        <end position="20"/>
    </location>
</feature>
<dbReference type="EMBL" id="CP119897">
    <property type="protein sequence ID" value="WFD28170.1"/>
    <property type="molecule type" value="Genomic_DNA"/>
</dbReference>
<feature type="domain" description="Putative 5'-nucleotidase C-terminal" evidence="2">
    <location>
        <begin position="383"/>
        <end position="610"/>
    </location>
</feature>
<dbReference type="GO" id="GO:0005829">
    <property type="term" value="C:cytosol"/>
    <property type="evidence" value="ECO:0007669"/>
    <property type="project" value="TreeGrafter"/>
</dbReference>
<evidence type="ECO:0000256" key="1">
    <source>
        <dbReference type="SAM" id="SignalP"/>
    </source>
</evidence>
<dbReference type="GO" id="GO:0009166">
    <property type="term" value="P:nucleotide catabolic process"/>
    <property type="evidence" value="ECO:0007669"/>
    <property type="project" value="InterPro"/>
</dbReference>
<dbReference type="PROSITE" id="PS51257">
    <property type="entry name" value="PROKAR_LIPOPROTEIN"/>
    <property type="match status" value="1"/>
</dbReference>
<dbReference type="GO" id="GO:0016787">
    <property type="term" value="F:hydrolase activity"/>
    <property type="evidence" value="ECO:0007669"/>
    <property type="project" value="InterPro"/>
</dbReference>
<accession>A0AAF0ELD6</accession>
<dbReference type="PIRSF" id="PIRSF017316">
    <property type="entry name" value="Pesterase_C1039"/>
    <property type="match status" value="1"/>
</dbReference>
<dbReference type="InterPro" id="IPR006179">
    <property type="entry name" value="5_nucleotidase/apyrase"/>
</dbReference>
<evidence type="ECO:0000313" key="3">
    <source>
        <dbReference type="EMBL" id="WFD28170.1"/>
    </source>
</evidence>
<dbReference type="Gene3D" id="3.90.780.10">
    <property type="entry name" value="5'-Nucleotidase, C-terminal domain"/>
    <property type="match status" value="1"/>
</dbReference>
<dbReference type="FunFam" id="3.60.21.10:FF:000043">
    <property type="entry name" value="Ser/Thr protein phosphatase family"/>
    <property type="match status" value="1"/>
</dbReference>
<dbReference type="Gene3D" id="3.60.21.10">
    <property type="match status" value="1"/>
</dbReference>
<dbReference type="Proteomes" id="UP001213623">
    <property type="component" value="Chromosome 6"/>
</dbReference>
<dbReference type="Pfam" id="PF21953">
    <property type="entry name" value="NadN_nucleosid_C"/>
    <property type="match status" value="1"/>
</dbReference>
<sequence length="699" mass="77772">MVRARRLWLGASALISACLAHTWDPIRFGRGRLPHADDVLRNLTWGELQVLHTTDVHGWYQGHNKLSPPEPNYSGDWGDWVAFTEHMKRRAAARGSDLLLVDTGDLHDGNGLSDAAPPSEGALERHMVPGHVSNEVFALADYDLLTIGNHELYDFRVARDVYENFAPKWGDRYVTSNVNITLPDANGVPFSRPIGARYTRFRTAHRQLQIQAYGVLFDFQLGAAGITVQDPSAMVKEPWFQASLRAHDHVDAFVVAGHMPVTGHDGWDALHAAIRAVWPTTPILMLAGHTHVRDCKMMDDASMVLESGRYLETIGWMSVNVSVQPPSFSRMYIDANPRNFAYHAGLAHAGRLSTQRGRFVRATMDAIATAWNLTELYGMVPQDYYLDREPYGAPDALLTLLAQRILPEIVRPAHDRHKHVPTLVLLNSGSQRFDVFKGPFTKNDQYIVSPFRDAFLYISDVPWRIARQLRGALNHRGATHNEQPGGTHPAQGAADNVFQAYLERQWSEWEAPPPAASGRPESARRVEALLAELATNPDSAHEHAHLQEGSAPSLGYVTVDACPGAGDDTLHQPLPYSPVQPDYISADPVPTPSDDTLVDVVFVDFIERPLLALLNAADTKRHYTQNDTHVWGNASTQWLYPAYAHHAWSAPMERVWADMDAQASRAGYPPLPHWDVYAAHPYAPVEVARASPLVFQSAL</sequence>
<dbReference type="InterPro" id="IPR053828">
    <property type="entry name" value="Nucleosidase_C"/>
</dbReference>
<dbReference type="PANTHER" id="PTHR11575">
    <property type="entry name" value="5'-NUCLEOTIDASE-RELATED"/>
    <property type="match status" value="1"/>
</dbReference>
<name>A0AAF0ELD6_9BASI</name>
<organism evidence="3 4">
    <name type="scientific">Malassezia nana</name>
    <dbReference type="NCBI Taxonomy" id="180528"/>
    <lineage>
        <taxon>Eukaryota</taxon>
        <taxon>Fungi</taxon>
        <taxon>Dikarya</taxon>
        <taxon>Basidiomycota</taxon>
        <taxon>Ustilaginomycotina</taxon>
        <taxon>Malasseziomycetes</taxon>
        <taxon>Malasseziales</taxon>
        <taxon>Malasseziaceae</taxon>
        <taxon>Malassezia</taxon>
    </lineage>
</organism>
<dbReference type="InterPro" id="IPR029052">
    <property type="entry name" value="Metallo-depent_PP-like"/>
</dbReference>
<keyword evidence="4" id="KW-1185">Reference proteome</keyword>